<name>A0A0W0YH01_9GAMM</name>
<dbReference type="Proteomes" id="UP000054621">
    <property type="component" value="Unassembled WGS sequence"/>
</dbReference>
<dbReference type="OrthoDB" id="9888764at2"/>
<dbReference type="SUPFAM" id="SSF56784">
    <property type="entry name" value="HAD-like"/>
    <property type="match status" value="1"/>
</dbReference>
<reference evidence="1 2" key="1">
    <citation type="submission" date="2015-11" db="EMBL/GenBank/DDBJ databases">
        <title>Genomic analysis of 38 Legionella species identifies large and diverse effector repertoires.</title>
        <authorList>
            <person name="Burstein D."/>
            <person name="Amaro F."/>
            <person name="Zusman T."/>
            <person name="Lifshitz Z."/>
            <person name="Cohen O."/>
            <person name="Gilbert J.A."/>
            <person name="Pupko T."/>
            <person name="Shuman H.A."/>
            <person name="Segal G."/>
        </authorList>
    </citation>
    <scope>NUCLEOTIDE SEQUENCE [LARGE SCALE GENOMIC DNA]</scope>
    <source>
        <strain evidence="1 2">Mt.St.Helens-4</strain>
    </source>
</reference>
<dbReference type="InterPro" id="IPR036412">
    <property type="entry name" value="HAD-like_sf"/>
</dbReference>
<proteinExistence type="predicted"/>
<dbReference type="PATRIC" id="fig|28087.4.peg.2102"/>
<protein>
    <submittedName>
        <fullName evidence="1">Uncharacterized protein</fullName>
    </submittedName>
</protein>
<dbReference type="eggNOG" id="ENOG5030S6W">
    <property type="taxonomic scope" value="Bacteria"/>
</dbReference>
<dbReference type="EMBL" id="LNYV01000033">
    <property type="protein sequence ID" value="KTD56234.1"/>
    <property type="molecule type" value="Genomic_DNA"/>
</dbReference>
<evidence type="ECO:0000313" key="2">
    <source>
        <dbReference type="Proteomes" id="UP000054621"/>
    </source>
</evidence>
<comment type="caution">
    <text evidence="1">The sequence shown here is derived from an EMBL/GenBank/DDBJ whole genome shotgun (WGS) entry which is preliminary data.</text>
</comment>
<organism evidence="1 2">
    <name type="scientific">Legionella sainthelensi</name>
    <dbReference type="NCBI Taxonomy" id="28087"/>
    <lineage>
        <taxon>Bacteria</taxon>
        <taxon>Pseudomonadati</taxon>
        <taxon>Pseudomonadota</taxon>
        <taxon>Gammaproteobacteria</taxon>
        <taxon>Legionellales</taxon>
        <taxon>Legionellaceae</taxon>
        <taxon>Legionella</taxon>
    </lineage>
</organism>
<gene>
    <name evidence="1" type="ORF">Lsai_1951</name>
</gene>
<sequence>MKKFLFVFDIDDTLIKDKSLLLEDGPVFKSPSEIKNIREQMNRALEQGDDIWILTANFRYTDDHLKKLFEPDTYHLFDKIKIYTRKDMTAAFGIKDNDRPALFAINDNGRKPEFLAQQIAKSFDLEQDVVHCTLFDDHKAHIDKCSVFSTPKIKIEGYHVNDFKDYSPSSLFQKPRTLSEEFTSRVSDSAQYKINYQESIPQACCIA</sequence>
<dbReference type="RefSeq" id="WP_027271980.1">
    <property type="nucleotide sequence ID" value="NZ_CAAAJE010000028.1"/>
</dbReference>
<evidence type="ECO:0000313" key="1">
    <source>
        <dbReference type="EMBL" id="KTD56234.1"/>
    </source>
</evidence>
<accession>A0A0W0YH01</accession>
<dbReference type="AlphaFoldDB" id="A0A0W0YH01"/>